<dbReference type="Proteomes" id="UP000719766">
    <property type="component" value="Unassembled WGS sequence"/>
</dbReference>
<keyword evidence="3" id="KW-1185">Reference proteome</keyword>
<organism evidence="2 3">
    <name type="scientific">Suillus plorans</name>
    <dbReference type="NCBI Taxonomy" id="116603"/>
    <lineage>
        <taxon>Eukaryota</taxon>
        <taxon>Fungi</taxon>
        <taxon>Dikarya</taxon>
        <taxon>Basidiomycota</taxon>
        <taxon>Agaricomycotina</taxon>
        <taxon>Agaricomycetes</taxon>
        <taxon>Agaricomycetidae</taxon>
        <taxon>Boletales</taxon>
        <taxon>Suillineae</taxon>
        <taxon>Suillaceae</taxon>
        <taxon>Suillus</taxon>
    </lineage>
</organism>
<feature type="region of interest" description="Disordered" evidence="1">
    <location>
        <begin position="253"/>
        <end position="288"/>
    </location>
</feature>
<proteinExistence type="predicted"/>
<comment type="caution">
    <text evidence="2">The sequence shown here is derived from an EMBL/GenBank/DDBJ whole genome shotgun (WGS) entry which is preliminary data.</text>
</comment>
<protein>
    <submittedName>
        <fullName evidence="2">Uncharacterized protein</fullName>
    </submittedName>
</protein>
<evidence type="ECO:0000313" key="3">
    <source>
        <dbReference type="Proteomes" id="UP000719766"/>
    </source>
</evidence>
<dbReference type="GeneID" id="64600247"/>
<accession>A0A9P7AR94</accession>
<sequence length="561" mass="61105">MRIWPMGLDENLPDEDVNIGESGLGSDAAIDEVIAELGDENTIIPVSDLEKLTDLDAELMEVLNDATQHRRKKLQEWFRNNTKGKTTPGGTSTSKILSTLLGQLKVLVSDDIKENKLVLPDQKLRAVWHHTSECFSKELEDVKDEVRDETLRINAARKLQLISSLGCAIQELPIVLGQIFEELSTLTGGWHYSLVMGGQDPLCEGDIMTLSYHHGKTLDGLSFKTSTANFHEQYLLPFERHLGRIYGASLPRTSVPASAPSTSPSTIDFISTSGPNDPLDHHASSSSLPLGQESNTCGLVLDPVPLSAHVYSMDFNLTPQLNGPQGYQYPDLFSYNLAGPMQPDSPITAWRNEYTSDENPIMSTALPQTQEPSLPSSFSNNANLFPAHDLSFTHVTPLLSLHQPFPPVPSLQPSLPLSLPCPALPLSSPSLPLSLPQPALPLSLAQPVLPLSLPPLSLPQPTLPLLLPQPAMPLLLPQPTLSLLLPQPALPLEAEQGALVPNLEPLMSSEQIVGTKARRSGREGRPSARAKEANEMGNVVPKKKRNSEQPSASESRKKTRK</sequence>
<gene>
    <name evidence="2" type="ORF">HD556DRAFT_1442622</name>
</gene>
<dbReference type="EMBL" id="JABBWE010000024">
    <property type="protein sequence ID" value="KAG1794836.1"/>
    <property type="molecule type" value="Genomic_DNA"/>
</dbReference>
<name>A0A9P7AR94_9AGAM</name>
<evidence type="ECO:0000256" key="1">
    <source>
        <dbReference type="SAM" id="MobiDB-lite"/>
    </source>
</evidence>
<dbReference type="AlphaFoldDB" id="A0A9P7AR94"/>
<reference evidence="2" key="1">
    <citation type="journal article" date="2020" name="New Phytol.">
        <title>Comparative genomics reveals dynamic genome evolution in host specialist ectomycorrhizal fungi.</title>
        <authorList>
            <person name="Lofgren L.A."/>
            <person name="Nguyen N.H."/>
            <person name="Vilgalys R."/>
            <person name="Ruytinx J."/>
            <person name="Liao H.L."/>
            <person name="Branco S."/>
            <person name="Kuo A."/>
            <person name="LaButti K."/>
            <person name="Lipzen A."/>
            <person name="Andreopoulos W."/>
            <person name="Pangilinan J."/>
            <person name="Riley R."/>
            <person name="Hundley H."/>
            <person name="Na H."/>
            <person name="Barry K."/>
            <person name="Grigoriev I.V."/>
            <person name="Stajich J.E."/>
            <person name="Kennedy P.G."/>
        </authorList>
    </citation>
    <scope>NUCLEOTIDE SEQUENCE</scope>
    <source>
        <strain evidence="2">S12</strain>
    </source>
</reference>
<feature type="compositionally biased region" description="Basic and acidic residues" evidence="1">
    <location>
        <begin position="520"/>
        <end position="534"/>
    </location>
</feature>
<feature type="region of interest" description="Disordered" evidence="1">
    <location>
        <begin position="510"/>
        <end position="561"/>
    </location>
</feature>
<dbReference type="RefSeq" id="XP_041160875.1">
    <property type="nucleotide sequence ID" value="XM_041306483.1"/>
</dbReference>
<evidence type="ECO:0000313" key="2">
    <source>
        <dbReference type="EMBL" id="KAG1794836.1"/>
    </source>
</evidence>
<feature type="compositionally biased region" description="Low complexity" evidence="1">
    <location>
        <begin position="253"/>
        <end position="266"/>
    </location>
</feature>
<dbReference type="OrthoDB" id="2691251at2759"/>